<keyword evidence="3" id="KW-0472">Membrane</keyword>
<dbReference type="Proteomes" id="UP000621560">
    <property type="component" value="Unassembled WGS sequence"/>
</dbReference>
<evidence type="ECO:0000313" key="7">
    <source>
        <dbReference type="EMBL" id="MBD2844141.1"/>
    </source>
</evidence>
<keyword evidence="1" id="KW-1003">Cell membrane</keyword>
<evidence type="ECO:0000313" key="8">
    <source>
        <dbReference type="Proteomes" id="UP000621560"/>
    </source>
</evidence>
<gene>
    <name evidence="7" type="ORF">IDH44_02990</name>
</gene>
<evidence type="ECO:0000256" key="1">
    <source>
        <dbReference type="ARBA" id="ARBA00022475"/>
    </source>
</evidence>
<dbReference type="PANTHER" id="PTHR43649:SF33">
    <property type="entry name" value="POLYGALACTURONAN_RHAMNOGALACTURONAN-BINDING PROTEIN YTCQ"/>
    <property type="match status" value="1"/>
</dbReference>
<dbReference type="RefSeq" id="WP_190914560.1">
    <property type="nucleotide sequence ID" value="NZ_JACXIZ010000008.1"/>
</dbReference>
<dbReference type="InterPro" id="IPR006059">
    <property type="entry name" value="SBP"/>
</dbReference>
<evidence type="ECO:0000256" key="5">
    <source>
        <dbReference type="ARBA" id="ARBA00023288"/>
    </source>
</evidence>
<name>A0A927GQC8_9BACL</name>
<keyword evidence="8" id="KW-1185">Reference proteome</keyword>
<dbReference type="EMBL" id="JACXIZ010000008">
    <property type="protein sequence ID" value="MBD2844141.1"/>
    <property type="molecule type" value="Genomic_DNA"/>
</dbReference>
<dbReference type="Pfam" id="PF01547">
    <property type="entry name" value="SBP_bac_1"/>
    <property type="match status" value="1"/>
</dbReference>
<feature type="region of interest" description="Disordered" evidence="6">
    <location>
        <begin position="454"/>
        <end position="476"/>
    </location>
</feature>
<proteinExistence type="predicted"/>
<sequence>MEIEIMTDLTQENPDLSNEYWAAFQSLTNTRLNILWVPGNEYSTKLDLVLASGDIPEVVFGREHNKPTLINAIRQGAFWDLTPFLGDFSRYPNLRDNMTPGAWSYVRVDDKIMGIPRSRSLIDSGLKIRKDWLERLELPVPTTMDEYKETLIAIANGDPDGNGMDDTIGLAIGPEPDPSLQAAFGVYNPTYDEAGGLMYNYLTPQFTQLVGWLRELYAAGALPDEFAALNGTQLSDMIESGRAASFNYAIYRDYSWTNEIRKVQPEGQLITLPPMRGPNGDYAASLDIGTRGAHHISKKVSREKVEAILQYFERTASAELTDFAYYGKEGVHYNVSDNGEKVLTELGREQMNVNTLSPITPSYTRWGKVIAPEAPQAWNEEKKLEAAPYEELGVIDPFRYLISDTWIEAWPKYSAELESMWVKAISGKISMQEYEECVEKIKRDPQIQKAFQEFAADLSNRNPANDDADSESMRPG</sequence>
<dbReference type="PANTHER" id="PTHR43649">
    <property type="entry name" value="ARABINOSE-BINDING PROTEIN-RELATED"/>
    <property type="match status" value="1"/>
</dbReference>
<dbReference type="Gene3D" id="3.40.190.10">
    <property type="entry name" value="Periplasmic binding protein-like II"/>
    <property type="match status" value="2"/>
</dbReference>
<evidence type="ECO:0000256" key="3">
    <source>
        <dbReference type="ARBA" id="ARBA00023136"/>
    </source>
</evidence>
<evidence type="ECO:0000256" key="2">
    <source>
        <dbReference type="ARBA" id="ARBA00022729"/>
    </source>
</evidence>
<organism evidence="7 8">
    <name type="scientific">Paenibacillus sabuli</name>
    <dbReference type="NCBI Taxonomy" id="2772509"/>
    <lineage>
        <taxon>Bacteria</taxon>
        <taxon>Bacillati</taxon>
        <taxon>Bacillota</taxon>
        <taxon>Bacilli</taxon>
        <taxon>Bacillales</taxon>
        <taxon>Paenibacillaceae</taxon>
        <taxon>Paenibacillus</taxon>
    </lineage>
</organism>
<keyword evidence="5" id="KW-0449">Lipoprotein</keyword>
<evidence type="ECO:0000256" key="6">
    <source>
        <dbReference type="SAM" id="MobiDB-lite"/>
    </source>
</evidence>
<accession>A0A927GQC8</accession>
<reference evidence="7" key="1">
    <citation type="submission" date="2020-09" db="EMBL/GenBank/DDBJ databases">
        <title>A novel bacterium of genus Paenibacillus, isolated from South China Sea.</title>
        <authorList>
            <person name="Huang H."/>
            <person name="Mo K."/>
            <person name="Hu Y."/>
        </authorList>
    </citation>
    <scope>NUCLEOTIDE SEQUENCE</scope>
    <source>
        <strain evidence="7">IB182496</strain>
    </source>
</reference>
<comment type="caution">
    <text evidence="7">The sequence shown here is derived from an EMBL/GenBank/DDBJ whole genome shotgun (WGS) entry which is preliminary data.</text>
</comment>
<dbReference type="InterPro" id="IPR050490">
    <property type="entry name" value="Bact_solute-bd_prot1"/>
</dbReference>
<protein>
    <submittedName>
        <fullName evidence="7">Extracellular solute-binding protein</fullName>
    </submittedName>
</protein>
<dbReference type="SUPFAM" id="SSF53850">
    <property type="entry name" value="Periplasmic binding protein-like II"/>
    <property type="match status" value="1"/>
</dbReference>
<keyword evidence="4" id="KW-0564">Palmitate</keyword>
<keyword evidence="2" id="KW-0732">Signal</keyword>
<dbReference type="AlphaFoldDB" id="A0A927GQC8"/>
<evidence type="ECO:0000256" key="4">
    <source>
        <dbReference type="ARBA" id="ARBA00023139"/>
    </source>
</evidence>